<keyword evidence="7" id="KW-0131">Cell cycle</keyword>
<keyword evidence="6" id="KW-0539">Nucleus</keyword>
<dbReference type="AlphaFoldDB" id="A0A183UGU4"/>
<dbReference type="InterPro" id="IPR027417">
    <property type="entry name" value="P-loop_NTPase"/>
</dbReference>
<evidence type="ECO:0000256" key="6">
    <source>
        <dbReference type="ARBA" id="ARBA00023242"/>
    </source>
</evidence>
<dbReference type="GO" id="GO:0005524">
    <property type="term" value="F:ATP binding"/>
    <property type="evidence" value="ECO:0007669"/>
    <property type="project" value="UniProtKB-KW"/>
</dbReference>
<evidence type="ECO:0000313" key="11">
    <source>
        <dbReference type="Proteomes" id="UP000050794"/>
    </source>
</evidence>
<evidence type="ECO:0000256" key="2">
    <source>
        <dbReference type="ARBA" id="ARBA00022705"/>
    </source>
</evidence>
<keyword evidence="2" id="KW-0235">DNA replication</keyword>
<dbReference type="InterPro" id="IPR003959">
    <property type="entry name" value="ATPase_AAA_core"/>
</dbReference>
<dbReference type="CDD" id="cd00009">
    <property type="entry name" value="AAA"/>
    <property type="match status" value="1"/>
</dbReference>
<keyword evidence="5" id="KW-0238">DNA-binding</keyword>
<evidence type="ECO:0000256" key="1">
    <source>
        <dbReference type="ARBA" id="ARBA00004123"/>
    </source>
</evidence>
<dbReference type="InterPro" id="IPR047854">
    <property type="entry name" value="RFC_lid"/>
</dbReference>
<dbReference type="EMBL" id="UYWY01019741">
    <property type="protein sequence ID" value="VDM39035.1"/>
    <property type="molecule type" value="Genomic_DNA"/>
</dbReference>
<dbReference type="GO" id="GO:0005634">
    <property type="term" value="C:nucleus"/>
    <property type="evidence" value="ECO:0007669"/>
    <property type="project" value="UniProtKB-SubCell"/>
</dbReference>
<reference evidence="10 11" key="2">
    <citation type="submission" date="2018-11" db="EMBL/GenBank/DDBJ databases">
        <authorList>
            <consortium name="Pathogen Informatics"/>
        </authorList>
    </citation>
    <scope>NUCLEOTIDE SEQUENCE [LARGE SCALE GENOMIC DNA]</scope>
</reference>
<dbReference type="Gene3D" id="1.10.8.60">
    <property type="match status" value="1"/>
</dbReference>
<proteinExistence type="inferred from homology"/>
<keyword evidence="11" id="KW-1185">Reference proteome</keyword>
<evidence type="ECO:0000313" key="12">
    <source>
        <dbReference type="WBParaSite" id="TCNE_0000771401-mRNA-1"/>
    </source>
</evidence>
<feature type="domain" description="AAA+ ATPase" evidence="9">
    <location>
        <begin position="88"/>
        <end position="211"/>
    </location>
</feature>
<dbReference type="Pfam" id="PF00004">
    <property type="entry name" value="AAA"/>
    <property type="match status" value="1"/>
</dbReference>
<dbReference type="PANTHER" id="PTHR46765:SF1">
    <property type="entry name" value="P-LOOP CONTAINING NUCLEOSIDE TRIPHOSPHATE HYDROLASES SUPERFAMILY PROTEIN"/>
    <property type="match status" value="1"/>
</dbReference>
<comment type="similarity">
    <text evidence="8">Belongs to the activator 1 small subunits family. CTF18 subfamily.</text>
</comment>
<keyword evidence="4" id="KW-0067">ATP-binding</keyword>
<name>A0A183UGU4_TOXCA</name>
<dbReference type="GO" id="GO:0016887">
    <property type="term" value="F:ATP hydrolysis activity"/>
    <property type="evidence" value="ECO:0007669"/>
    <property type="project" value="InterPro"/>
</dbReference>
<dbReference type="GO" id="GO:0006260">
    <property type="term" value="P:DNA replication"/>
    <property type="evidence" value="ECO:0007669"/>
    <property type="project" value="UniProtKB-KW"/>
</dbReference>
<evidence type="ECO:0000256" key="5">
    <source>
        <dbReference type="ARBA" id="ARBA00023125"/>
    </source>
</evidence>
<dbReference type="Proteomes" id="UP000050794">
    <property type="component" value="Unassembled WGS sequence"/>
</dbReference>
<gene>
    <name evidence="10" type="ORF">TCNE_LOCUS7714</name>
</gene>
<evidence type="ECO:0000256" key="7">
    <source>
        <dbReference type="ARBA" id="ARBA00023306"/>
    </source>
</evidence>
<dbReference type="GO" id="GO:0003677">
    <property type="term" value="F:DNA binding"/>
    <property type="evidence" value="ECO:0007669"/>
    <property type="project" value="UniProtKB-KW"/>
</dbReference>
<evidence type="ECO:0000256" key="3">
    <source>
        <dbReference type="ARBA" id="ARBA00022741"/>
    </source>
</evidence>
<accession>A0A183UGU4</accession>
<keyword evidence="3" id="KW-0547">Nucleotide-binding</keyword>
<dbReference type="CDD" id="cd18140">
    <property type="entry name" value="HLD_clamp_RFC"/>
    <property type="match status" value="1"/>
</dbReference>
<dbReference type="InterPro" id="IPR003593">
    <property type="entry name" value="AAA+_ATPase"/>
</dbReference>
<evidence type="ECO:0000256" key="4">
    <source>
        <dbReference type="ARBA" id="ARBA00022840"/>
    </source>
</evidence>
<dbReference type="SMART" id="SM00382">
    <property type="entry name" value="AAA"/>
    <property type="match status" value="1"/>
</dbReference>
<evidence type="ECO:0000259" key="9">
    <source>
        <dbReference type="SMART" id="SM00382"/>
    </source>
</evidence>
<organism evidence="11 12">
    <name type="scientific">Toxocara canis</name>
    <name type="common">Canine roundworm</name>
    <dbReference type="NCBI Taxonomy" id="6265"/>
    <lineage>
        <taxon>Eukaryota</taxon>
        <taxon>Metazoa</taxon>
        <taxon>Ecdysozoa</taxon>
        <taxon>Nematoda</taxon>
        <taxon>Chromadorea</taxon>
        <taxon>Rhabditida</taxon>
        <taxon>Spirurina</taxon>
        <taxon>Ascaridomorpha</taxon>
        <taxon>Ascaridoidea</taxon>
        <taxon>Toxocaridae</taxon>
        <taxon>Toxocara</taxon>
    </lineage>
</organism>
<evidence type="ECO:0000313" key="10">
    <source>
        <dbReference type="EMBL" id="VDM39035.1"/>
    </source>
</evidence>
<evidence type="ECO:0000256" key="8">
    <source>
        <dbReference type="ARBA" id="ARBA00043975"/>
    </source>
</evidence>
<dbReference type="WBParaSite" id="TCNE_0000771401-mRNA-1">
    <property type="protein sequence ID" value="TCNE_0000771401-mRNA-1"/>
    <property type="gene ID" value="TCNE_0000771401"/>
</dbReference>
<dbReference type="SUPFAM" id="SSF52540">
    <property type="entry name" value="P-loop containing nucleoside triphosphate hydrolases"/>
    <property type="match status" value="1"/>
</dbReference>
<dbReference type="InterPro" id="IPR053016">
    <property type="entry name" value="CTF18-RFC_complex"/>
</dbReference>
<protein>
    <submittedName>
        <fullName evidence="12">Chromosome transmission fidelity protein 18-like protein</fullName>
    </submittedName>
</protein>
<reference evidence="12" key="1">
    <citation type="submission" date="2016-06" db="UniProtKB">
        <authorList>
            <consortium name="WormBaseParasite"/>
        </authorList>
    </citation>
    <scope>IDENTIFICATION</scope>
</reference>
<sequence length="609" mass="69385">MEERSMEMEELCNSIISPVAQTQLWVEKYAPRTFVDLVSDDRVNRLLLKWLKLWDECVFKRRIVDSMLNTTDESEFISVDNGKPRRPLQKVVLIAGAAGLGKTTLAGVVARHCGYRVVEMNASDDRNVLAFERKIEGAIRAVRTLDADSRPNCLVVDEIDGAPVESIRYLCKTLALTGRKAIRRPIICICNNLYVQTLRELRSVALVLQMPHTEQYRLERRLQQIADSEHVRIEAGAIAEIVSICALDMRSSINALQFIAIEKGCDVIGLNAVRTYGDRETRMGEKSLFDMWAYVFEMRRHIDNRGRLLDVPLRVRRVTALCQRFSTEFEKFHLGLFANYLSSGSECHRISSISAAARSFCDYDILSKLVLQSQNYELMKYTFVFIVQLHLLLASQERINLVFPTADQTCSQQRRQSVETLLSVRSGAAEKVIPERALVLDLLPMLVIIVQPPLKPMNMQLYSDRELNMLRAVVAVMRSYSLTFAATFHDGVTSFTFCPPVDALVLFPLEDCERRRANFLSNSVRQMIAHQIELNKLRSDVVQSEKENGRRIDQESVSGKGATGNRSVTAAYELSQYNSSNRGRGIVYRYNQGFSNAIRRNIRMKNLIF</sequence>
<comment type="subcellular location">
    <subcellularLocation>
        <location evidence="1">Nucleus</location>
    </subcellularLocation>
</comment>
<dbReference type="Gene3D" id="3.40.50.300">
    <property type="entry name" value="P-loop containing nucleotide triphosphate hydrolases"/>
    <property type="match status" value="1"/>
</dbReference>
<dbReference type="PANTHER" id="PTHR46765">
    <property type="entry name" value="P-LOOP CONTAINING NUCLEOSIDE TRIPHOSPHATE HYDROLASES SUPERFAMILY PROTEIN"/>
    <property type="match status" value="1"/>
</dbReference>